<evidence type="ECO:0000256" key="9">
    <source>
        <dbReference type="ARBA" id="ARBA00023065"/>
    </source>
</evidence>
<dbReference type="Gene3D" id="1.20.1730.10">
    <property type="entry name" value="Sodium/glucose cotransporter"/>
    <property type="match status" value="1"/>
</dbReference>
<evidence type="ECO:0000256" key="13">
    <source>
        <dbReference type="RuleBase" id="RU362091"/>
    </source>
</evidence>
<dbReference type="InterPro" id="IPR038377">
    <property type="entry name" value="Na/Glc_symporter_sf"/>
</dbReference>
<name>A0A5Q2N0X2_9FIRM</name>
<protein>
    <submittedName>
        <fullName evidence="15">Na+/ solute symporter</fullName>
    </submittedName>
</protein>
<dbReference type="EMBL" id="CP045875">
    <property type="protein sequence ID" value="QGG46195.1"/>
    <property type="molecule type" value="Genomic_DNA"/>
</dbReference>
<keyword evidence="10 14" id="KW-0472">Membrane</keyword>
<keyword evidence="6" id="KW-0769">Symport</keyword>
<dbReference type="GO" id="GO:0005886">
    <property type="term" value="C:plasma membrane"/>
    <property type="evidence" value="ECO:0007669"/>
    <property type="project" value="UniProtKB-SubCell"/>
</dbReference>
<comment type="similarity">
    <text evidence="2 13">Belongs to the sodium:solute symporter (SSF) (TC 2.A.21) family.</text>
</comment>
<feature type="transmembrane region" description="Helical" evidence="14">
    <location>
        <begin position="345"/>
        <end position="370"/>
    </location>
</feature>
<feature type="transmembrane region" description="Helical" evidence="14">
    <location>
        <begin position="6"/>
        <end position="25"/>
    </location>
</feature>
<keyword evidence="3" id="KW-0813">Transport</keyword>
<dbReference type="KEGG" id="hcv:FTV88_0016"/>
<dbReference type="PANTHER" id="PTHR48086">
    <property type="entry name" value="SODIUM/PROLINE SYMPORTER-RELATED"/>
    <property type="match status" value="1"/>
</dbReference>
<dbReference type="RefSeq" id="WP_153723810.1">
    <property type="nucleotide sequence ID" value="NZ_CP045875.1"/>
</dbReference>
<feature type="transmembrane region" description="Helical" evidence="14">
    <location>
        <begin position="155"/>
        <end position="174"/>
    </location>
</feature>
<evidence type="ECO:0000313" key="16">
    <source>
        <dbReference type="Proteomes" id="UP000366051"/>
    </source>
</evidence>
<evidence type="ECO:0000256" key="14">
    <source>
        <dbReference type="SAM" id="Phobius"/>
    </source>
</evidence>
<feature type="transmembrane region" description="Helical" evidence="14">
    <location>
        <begin position="446"/>
        <end position="466"/>
    </location>
</feature>
<evidence type="ECO:0000256" key="11">
    <source>
        <dbReference type="ARBA" id="ARBA00023201"/>
    </source>
</evidence>
<keyword evidence="16" id="KW-1185">Reference proteome</keyword>
<evidence type="ECO:0000256" key="10">
    <source>
        <dbReference type="ARBA" id="ARBA00023136"/>
    </source>
</evidence>
<comment type="catalytic activity">
    <reaction evidence="12">
        <text>L-proline(in) + Na(+)(in) = L-proline(out) + Na(+)(out)</text>
        <dbReference type="Rhea" id="RHEA:28967"/>
        <dbReference type="ChEBI" id="CHEBI:29101"/>
        <dbReference type="ChEBI" id="CHEBI:60039"/>
    </reaction>
</comment>
<evidence type="ECO:0000256" key="12">
    <source>
        <dbReference type="ARBA" id="ARBA00033708"/>
    </source>
</evidence>
<dbReference type="PANTHER" id="PTHR48086:SF3">
    <property type="entry name" value="SODIUM_PROLINE SYMPORTER"/>
    <property type="match status" value="1"/>
</dbReference>
<evidence type="ECO:0000256" key="7">
    <source>
        <dbReference type="ARBA" id="ARBA00022989"/>
    </source>
</evidence>
<keyword evidence="4" id="KW-1003">Cell membrane</keyword>
<dbReference type="InterPro" id="IPR050277">
    <property type="entry name" value="Sodium:Solute_Symporter"/>
</dbReference>
<dbReference type="CDD" id="cd10322">
    <property type="entry name" value="SLC5sbd"/>
    <property type="match status" value="1"/>
</dbReference>
<reference evidence="16" key="1">
    <citation type="submission" date="2019-11" db="EMBL/GenBank/DDBJ databases">
        <title>Genome sequence of Heliorestis convoluta strain HH, an alkaliphilic and minimalistic phototrophic bacterium from a soda lake in Egypt.</title>
        <authorList>
            <person name="Dewey E.D."/>
            <person name="Stokes L.M."/>
            <person name="Burchell B.M."/>
            <person name="Shaffer K.N."/>
            <person name="Huntington A.M."/>
            <person name="Baker J.M."/>
            <person name="Nadendla S."/>
            <person name="Giglio M.G."/>
            <person name="Touchman J.W."/>
            <person name="Blankenship R.E."/>
            <person name="Madigan M.T."/>
            <person name="Sattley W.M."/>
        </authorList>
    </citation>
    <scope>NUCLEOTIDE SEQUENCE [LARGE SCALE GENOMIC DNA]</scope>
    <source>
        <strain evidence="16">HH</strain>
    </source>
</reference>
<keyword evidence="8" id="KW-0915">Sodium</keyword>
<evidence type="ECO:0000256" key="5">
    <source>
        <dbReference type="ARBA" id="ARBA00022692"/>
    </source>
</evidence>
<feature type="transmembrane region" description="Helical" evidence="14">
    <location>
        <begin position="391"/>
        <end position="408"/>
    </location>
</feature>
<organism evidence="15 16">
    <name type="scientific">Heliorestis convoluta</name>
    <dbReference type="NCBI Taxonomy" id="356322"/>
    <lineage>
        <taxon>Bacteria</taxon>
        <taxon>Bacillati</taxon>
        <taxon>Bacillota</taxon>
        <taxon>Clostridia</taxon>
        <taxon>Eubacteriales</taxon>
        <taxon>Heliobacteriaceae</taxon>
        <taxon>Heliorestis</taxon>
    </lineage>
</organism>
<evidence type="ECO:0000313" key="15">
    <source>
        <dbReference type="EMBL" id="QGG46195.1"/>
    </source>
</evidence>
<dbReference type="OrthoDB" id="9810181at2"/>
<comment type="subcellular location">
    <subcellularLocation>
        <location evidence="1">Cell membrane</location>
        <topology evidence="1">Multi-pass membrane protein</topology>
    </subcellularLocation>
</comment>
<keyword evidence="5 14" id="KW-0812">Transmembrane</keyword>
<feature type="transmembrane region" description="Helical" evidence="14">
    <location>
        <begin position="45"/>
        <end position="68"/>
    </location>
</feature>
<gene>
    <name evidence="15" type="ORF">FTV88_0016</name>
</gene>
<dbReference type="PROSITE" id="PS50283">
    <property type="entry name" value="NA_SOLUT_SYMP_3"/>
    <property type="match status" value="1"/>
</dbReference>
<evidence type="ECO:0000256" key="2">
    <source>
        <dbReference type="ARBA" id="ARBA00006434"/>
    </source>
</evidence>
<evidence type="ECO:0000256" key="6">
    <source>
        <dbReference type="ARBA" id="ARBA00022847"/>
    </source>
</evidence>
<dbReference type="GO" id="GO:0005298">
    <property type="term" value="F:proline:sodium symporter activity"/>
    <property type="evidence" value="ECO:0007669"/>
    <property type="project" value="TreeGrafter"/>
</dbReference>
<feature type="transmembrane region" description="Helical" evidence="14">
    <location>
        <begin position="493"/>
        <end position="514"/>
    </location>
</feature>
<feature type="transmembrane region" description="Helical" evidence="14">
    <location>
        <begin position="74"/>
        <end position="95"/>
    </location>
</feature>
<evidence type="ECO:0000256" key="4">
    <source>
        <dbReference type="ARBA" id="ARBA00022475"/>
    </source>
</evidence>
<dbReference type="Pfam" id="PF00474">
    <property type="entry name" value="SSF"/>
    <property type="match status" value="1"/>
</dbReference>
<sequence>MDSTLLYAMAILYLGATVYLGYLGYRHTRSAKDYMIAGGNIHPFLMAMAYGSTFISTSAIVGFGGAAGVYGLSLLWLTVCTILVGVFIAFMFYGVKTRKMAHSLGVHSFPEFLGARFQSPFIRRFSAVVISISMPLYAAAVMIGGARYMEQALAMNYQTALLIFAVIVMAYVFFGGLRGVIYNDALQSSIMFFGMVTLLILTYKQLGGITVAHEKLHSMVDLVPAALAEKGHMGWASMPQFGSEIWWFVMSTLVLGVGIGVLAQPQLAVRYMTVSSSKEIYRAMGVGGVFILFMTGTAFTVGALSNVYFYETTSQIALSATAAGGAAPNVDRIIPLFITEAMPPWVMIVFLLSLLAAAMSTLSGQFHLIATSLAYDLIASRRGRGEKTLQWARMGTIMAFVVTLLLALQLPTSIIAIATALFFGLCASAFLPMYTAALYWSGVTRIGAASSMVAATITYLFLVLFIHEKEAAIFGLSELLFGVTTLASEPWTYIDPLVISLPVSTFILILVSLLTKETDSTIQTGPAVIRAFQQESMIHKKE</sequence>
<evidence type="ECO:0000256" key="1">
    <source>
        <dbReference type="ARBA" id="ARBA00004651"/>
    </source>
</evidence>
<proteinExistence type="inferred from homology"/>
<feature type="transmembrane region" description="Helical" evidence="14">
    <location>
        <begin position="125"/>
        <end position="149"/>
    </location>
</feature>
<keyword evidence="11" id="KW-0739">Sodium transport</keyword>
<feature type="transmembrane region" description="Helical" evidence="14">
    <location>
        <begin position="186"/>
        <end position="203"/>
    </location>
</feature>
<dbReference type="InterPro" id="IPR001734">
    <property type="entry name" value="Na/solute_symporter"/>
</dbReference>
<evidence type="ECO:0000256" key="8">
    <source>
        <dbReference type="ARBA" id="ARBA00023053"/>
    </source>
</evidence>
<feature type="transmembrane region" description="Helical" evidence="14">
    <location>
        <begin position="284"/>
        <end position="309"/>
    </location>
</feature>
<evidence type="ECO:0000256" key="3">
    <source>
        <dbReference type="ARBA" id="ARBA00022448"/>
    </source>
</evidence>
<dbReference type="GO" id="GO:0015193">
    <property type="term" value="F:L-proline transmembrane transporter activity"/>
    <property type="evidence" value="ECO:0007669"/>
    <property type="project" value="TreeGrafter"/>
</dbReference>
<feature type="transmembrane region" description="Helical" evidence="14">
    <location>
        <begin position="414"/>
        <end position="434"/>
    </location>
</feature>
<feature type="transmembrane region" description="Helical" evidence="14">
    <location>
        <begin position="245"/>
        <end position="263"/>
    </location>
</feature>
<dbReference type="GO" id="GO:0015824">
    <property type="term" value="P:proline transport"/>
    <property type="evidence" value="ECO:0007669"/>
    <property type="project" value="TreeGrafter"/>
</dbReference>
<keyword evidence="7 14" id="KW-1133">Transmembrane helix</keyword>
<dbReference type="Proteomes" id="UP000366051">
    <property type="component" value="Chromosome"/>
</dbReference>
<accession>A0A5Q2N0X2</accession>
<dbReference type="AlphaFoldDB" id="A0A5Q2N0X2"/>
<keyword evidence="9" id="KW-0406">Ion transport</keyword>